<dbReference type="PANTHER" id="PTHR33710:SF71">
    <property type="entry name" value="ENDONUCLEASE_EXONUCLEASE_PHOSPHATASE DOMAIN-CONTAINING PROTEIN"/>
    <property type="match status" value="1"/>
</dbReference>
<dbReference type="SUPFAM" id="SSF56219">
    <property type="entry name" value="DNase I-like"/>
    <property type="match status" value="1"/>
</dbReference>
<dbReference type="AlphaFoldDB" id="A0A5A7QQM2"/>
<keyword evidence="1" id="KW-0695">RNA-directed DNA polymerase</keyword>
<keyword evidence="1" id="KW-0808">Transferase</keyword>
<dbReference type="GO" id="GO:0003964">
    <property type="term" value="F:RNA-directed DNA polymerase activity"/>
    <property type="evidence" value="ECO:0007669"/>
    <property type="project" value="UniProtKB-KW"/>
</dbReference>
<dbReference type="Proteomes" id="UP000325081">
    <property type="component" value="Unassembled WGS sequence"/>
</dbReference>
<evidence type="ECO:0000313" key="1">
    <source>
        <dbReference type="EMBL" id="GER47510.1"/>
    </source>
</evidence>
<dbReference type="Gene3D" id="3.60.10.10">
    <property type="entry name" value="Endonuclease/exonuclease/phosphatase"/>
    <property type="match status" value="1"/>
</dbReference>
<dbReference type="InterPro" id="IPR036691">
    <property type="entry name" value="Endo/exonu/phosph_ase_sf"/>
</dbReference>
<protein>
    <submittedName>
        <fullName evidence="1">RNA-directed DNA polymerase</fullName>
    </submittedName>
</protein>
<dbReference type="PANTHER" id="PTHR33710">
    <property type="entry name" value="BNAC02G09200D PROTEIN"/>
    <property type="match status" value="1"/>
</dbReference>
<proteinExistence type="predicted"/>
<dbReference type="EMBL" id="BKCP01007959">
    <property type="protein sequence ID" value="GER47510.1"/>
    <property type="molecule type" value="Genomic_DNA"/>
</dbReference>
<keyword evidence="1" id="KW-0548">Nucleotidyltransferase</keyword>
<comment type="caution">
    <text evidence="1">The sequence shown here is derived from an EMBL/GenBank/DDBJ whole genome shotgun (WGS) entry which is preliminary data.</text>
</comment>
<organism evidence="1 2">
    <name type="scientific">Striga asiatica</name>
    <name type="common">Asiatic witchweed</name>
    <name type="synonym">Buchnera asiatica</name>
    <dbReference type="NCBI Taxonomy" id="4170"/>
    <lineage>
        <taxon>Eukaryota</taxon>
        <taxon>Viridiplantae</taxon>
        <taxon>Streptophyta</taxon>
        <taxon>Embryophyta</taxon>
        <taxon>Tracheophyta</taxon>
        <taxon>Spermatophyta</taxon>
        <taxon>Magnoliopsida</taxon>
        <taxon>eudicotyledons</taxon>
        <taxon>Gunneridae</taxon>
        <taxon>Pentapetalae</taxon>
        <taxon>asterids</taxon>
        <taxon>lamiids</taxon>
        <taxon>Lamiales</taxon>
        <taxon>Orobanchaceae</taxon>
        <taxon>Buchnereae</taxon>
        <taxon>Striga</taxon>
    </lineage>
</organism>
<sequence length="153" mass="17704">MAGGVEAEWIVFVYMSTMKIEREQQWGILMEDKRNWGENWVILGDWNDLSCREEKNGGLVRSERSFQGFNNIIGQMGMFMLRMEGYKFTWGNNRKDEGFVEEVLDKAFASLSWLNNHPHASVKCVLRSASDHALLVLEYGKKSGVSEKKIYIQ</sequence>
<name>A0A5A7QQM2_STRAF</name>
<accession>A0A5A7QQM2</accession>
<dbReference type="OrthoDB" id="913635at2759"/>
<keyword evidence="2" id="KW-1185">Reference proteome</keyword>
<reference evidence="2" key="1">
    <citation type="journal article" date="2019" name="Curr. Biol.">
        <title>Genome Sequence of Striga asiatica Provides Insight into the Evolution of Plant Parasitism.</title>
        <authorList>
            <person name="Yoshida S."/>
            <person name="Kim S."/>
            <person name="Wafula E.K."/>
            <person name="Tanskanen J."/>
            <person name="Kim Y.M."/>
            <person name="Honaas L."/>
            <person name="Yang Z."/>
            <person name="Spallek T."/>
            <person name="Conn C.E."/>
            <person name="Ichihashi Y."/>
            <person name="Cheong K."/>
            <person name="Cui S."/>
            <person name="Der J.P."/>
            <person name="Gundlach H."/>
            <person name="Jiao Y."/>
            <person name="Hori C."/>
            <person name="Ishida J.K."/>
            <person name="Kasahara H."/>
            <person name="Kiba T."/>
            <person name="Kim M.S."/>
            <person name="Koo N."/>
            <person name="Laohavisit A."/>
            <person name="Lee Y.H."/>
            <person name="Lumba S."/>
            <person name="McCourt P."/>
            <person name="Mortimer J.C."/>
            <person name="Mutuku J.M."/>
            <person name="Nomura T."/>
            <person name="Sasaki-Sekimoto Y."/>
            <person name="Seto Y."/>
            <person name="Wang Y."/>
            <person name="Wakatake T."/>
            <person name="Sakakibara H."/>
            <person name="Demura T."/>
            <person name="Yamaguchi S."/>
            <person name="Yoneyama K."/>
            <person name="Manabe R.I."/>
            <person name="Nelson D.C."/>
            <person name="Schulman A.H."/>
            <person name="Timko M.P."/>
            <person name="dePamphilis C.W."/>
            <person name="Choi D."/>
            <person name="Shirasu K."/>
        </authorList>
    </citation>
    <scope>NUCLEOTIDE SEQUENCE [LARGE SCALE GENOMIC DNA]</scope>
    <source>
        <strain evidence="2">cv. UVA1</strain>
    </source>
</reference>
<evidence type="ECO:0000313" key="2">
    <source>
        <dbReference type="Proteomes" id="UP000325081"/>
    </source>
</evidence>
<gene>
    <name evidence="1" type="ORF">STAS_24620</name>
</gene>